<dbReference type="InParanoid" id="A0A7N2MT76"/>
<dbReference type="InterPro" id="IPR055357">
    <property type="entry name" value="LRR_At1g61320_AtMIF1"/>
</dbReference>
<proteinExistence type="predicted"/>
<name>A0A7N2MT76_QUELO</name>
<dbReference type="EMBL" id="LRBV02000011">
    <property type="status" value="NOT_ANNOTATED_CDS"/>
    <property type="molecule type" value="Genomic_DNA"/>
</dbReference>
<dbReference type="Pfam" id="PF23622">
    <property type="entry name" value="LRR_At1g61320_AtMIF1"/>
    <property type="match status" value="1"/>
</dbReference>
<dbReference type="PANTHER" id="PTHR34145">
    <property type="entry name" value="OS02G0105600 PROTEIN"/>
    <property type="match status" value="1"/>
</dbReference>
<dbReference type="EnsemblPlants" id="QL11p001174:mrna">
    <property type="protein sequence ID" value="QL11p001174:mrna"/>
    <property type="gene ID" value="QL11p001174"/>
</dbReference>
<dbReference type="KEGG" id="qlo:115969621"/>
<gene>
    <name evidence="2" type="primary">LOC115969621</name>
</gene>
<dbReference type="InterPro" id="IPR036047">
    <property type="entry name" value="F-box-like_dom_sf"/>
</dbReference>
<dbReference type="Gene3D" id="1.20.1280.50">
    <property type="match status" value="1"/>
</dbReference>
<sequence length="445" mass="51332">MSDHISELPDDILTNILSSLTLRDSVKARLLSPRWRHISAPISTLQFDLFTMFGIEYDENKGYFDTLPANFVNELKPRFLTAVDQFLQQYRAPKIGTLKIHFCLGNEYASHIDNWVAFAARMEAKKIDFYFSSFHQQNENYSFPCHLLNSHLKHLRLGACTFRPSPEHRNLLSSLATIDLSNVNLDTNNDVESILLGCLNLECLVLRNCRLPMRLCIHGHQLFKLKTLIVHQNVPLFPWHIELNSIDLETFEFRGFLGTFTFVAVPCLEKVNMFFFPECVDVLHSVFNELPSNLPQLQNLSLTLGSQNALPIPEIMPTFTSLKQLELSVMVTTSFDLLPIIFILNASPILEKFYLKLRRMSSSGQIQTRDCSNRLHLHLKDIRISGFYEQSNVMEVAIYLLKNAVALERMVVDVKDDLKTREKVYDLLMKEKVNSRVELIVNYEN</sequence>
<dbReference type="Proteomes" id="UP000594261">
    <property type="component" value="Chromosome 11"/>
</dbReference>
<keyword evidence="3" id="KW-1185">Reference proteome</keyword>
<dbReference type="SUPFAM" id="SSF52047">
    <property type="entry name" value="RNI-like"/>
    <property type="match status" value="1"/>
</dbReference>
<dbReference type="RefSeq" id="XP_030945170.1">
    <property type="nucleotide sequence ID" value="XM_031089310.1"/>
</dbReference>
<protein>
    <recommendedName>
        <fullName evidence="1">F-box domain-containing protein</fullName>
    </recommendedName>
</protein>
<reference evidence="2" key="2">
    <citation type="submission" date="2021-01" db="UniProtKB">
        <authorList>
            <consortium name="EnsemblPlants"/>
        </authorList>
    </citation>
    <scope>IDENTIFICATION</scope>
</reference>
<accession>A0A7N2MT76</accession>
<organism evidence="2 3">
    <name type="scientific">Quercus lobata</name>
    <name type="common">Valley oak</name>
    <dbReference type="NCBI Taxonomy" id="97700"/>
    <lineage>
        <taxon>Eukaryota</taxon>
        <taxon>Viridiplantae</taxon>
        <taxon>Streptophyta</taxon>
        <taxon>Embryophyta</taxon>
        <taxon>Tracheophyta</taxon>
        <taxon>Spermatophyta</taxon>
        <taxon>Magnoliopsida</taxon>
        <taxon>eudicotyledons</taxon>
        <taxon>Gunneridae</taxon>
        <taxon>Pentapetalae</taxon>
        <taxon>rosids</taxon>
        <taxon>fabids</taxon>
        <taxon>Fagales</taxon>
        <taxon>Fagaceae</taxon>
        <taxon>Quercus</taxon>
    </lineage>
</organism>
<dbReference type="Gene3D" id="3.80.10.10">
    <property type="entry name" value="Ribonuclease Inhibitor"/>
    <property type="match status" value="1"/>
</dbReference>
<dbReference type="InterPro" id="IPR053772">
    <property type="entry name" value="At1g61320/At1g61330-like"/>
</dbReference>
<dbReference type="PANTHER" id="PTHR34145:SF28">
    <property type="entry name" value="F-BOX DOMAIN-CONTAINING PROTEIN"/>
    <property type="match status" value="1"/>
</dbReference>
<dbReference type="InterPro" id="IPR032675">
    <property type="entry name" value="LRR_dom_sf"/>
</dbReference>
<dbReference type="PROSITE" id="PS50181">
    <property type="entry name" value="FBOX"/>
    <property type="match status" value="1"/>
</dbReference>
<dbReference type="SMART" id="SM00256">
    <property type="entry name" value="FBOX"/>
    <property type="match status" value="1"/>
</dbReference>
<dbReference type="SUPFAM" id="SSF81383">
    <property type="entry name" value="F-box domain"/>
    <property type="match status" value="1"/>
</dbReference>
<evidence type="ECO:0000313" key="3">
    <source>
        <dbReference type="Proteomes" id="UP000594261"/>
    </source>
</evidence>
<dbReference type="AlphaFoldDB" id="A0A7N2MT76"/>
<dbReference type="OrthoDB" id="1932213at2759"/>
<dbReference type="Pfam" id="PF00646">
    <property type="entry name" value="F-box"/>
    <property type="match status" value="1"/>
</dbReference>
<dbReference type="InterPro" id="IPR001810">
    <property type="entry name" value="F-box_dom"/>
</dbReference>
<feature type="domain" description="F-box" evidence="1">
    <location>
        <begin position="2"/>
        <end position="38"/>
    </location>
</feature>
<dbReference type="OMA" id="ASHISEW"/>
<evidence type="ECO:0000259" key="1">
    <source>
        <dbReference type="PROSITE" id="PS50181"/>
    </source>
</evidence>
<evidence type="ECO:0000313" key="2">
    <source>
        <dbReference type="EnsemblPlants" id="QL11p001174:mrna"/>
    </source>
</evidence>
<dbReference type="Gramene" id="QL11p001174:mrna">
    <property type="protein sequence ID" value="QL11p001174:mrna"/>
    <property type="gene ID" value="QL11p001174"/>
</dbReference>
<dbReference type="GeneID" id="115969621"/>
<reference evidence="2 3" key="1">
    <citation type="journal article" date="2016" name="G3 (Bethesda)">
        <title>First Draft Assembly and Annotation of the Genome of a California Endemic Oak Quercus lobata Nee (Fagaceae).</title>
        <authorList>
            <person name="Sork V.L."/>
            <person name="Fitz-Gibbon S.T."/>
            <person name="Puiu D."/>
            <person name="Crepeau M."/>
            <person name="Gugger P.F."/>
            <person name="Sherman R."/>
            <person name="Stevens K."/>
            <person name="Langley C.H."/>
            <person name="Pellegrini M."/>
            <person name="Salzberg S.L."/>
        </authorList>
    </citation>
    <scope>NUCLEOTIDE SEQUENCE [LARGE SCALE GENOMIC DNA]</scope>
    <source>
        <strain evidence="2 3">cv. SW786</strain>
    </source>
</reference>